<dbReference type="SUPFAM" id="SSF52833">
    <property type="entry name" value="Thioredoxin-like"/>
    <property type="match status" value="1"/>
</dbReference>
<comment type="caution">
    <text evidence="1">The sequence shown here is derived from an EMBL/GenBank/DDBJ whole genome shotgun (WGS) entry which is preliminary data.</text>
</comment>
<dbReference type="CDD" id="cd02980">
    <property type="entry name" value="TRX_Fd_family"/>
    <property type="match status" value="1"/>
</dbReference>
<dbReference type="Gene3D" id="3.40.30.10">
    <property type="entry name" value="Glutaredoxin"/>
    <property type="match status" value="1"/>
</dbReference>
<sequence length="274" mass="30972">MGKDLGKTSHCILFCNGGSCKRKGAEEITSEIRAYMKSEGLYNQVHTVKTMCNGRCEDAPTLIVMPENTWYKNLTVEKGIELVEQHIKLGKPVNKNILYAPGMSQVASDNPLAPPEAKFFEEVNDPGLGPVSMAQADPWEQNLYPMLKDIFQKYRDDVELVVPQVSPKTVSIPSTIQLSYDHKWFTAKAAQWQIQLAIGIPSKDDGLPYKKRRIGTAEAFRSMDQNQYGVRFKSKDGETQLLVFDNSNEKLFWSHFCRIYLEINEPDMVAVSSI</sequence>
<dbReference type="EMBL" id="SMLW01000583">
    <property type="protein sequence ID" value="MTI26495.1"/>
    <property type="molecule type" value="Genomic_DNA"/>
</dbReference>
<proteinExistence type="predicted"/>
<gene>
    <name evidence="1" type="ORF">E1163_16165</name>
</gene>
<evidence type="ECO:0000313" key="2">
    <source>
        <dbReference type="Proteomes" id="UP000798808"/>
    </source>
</evidence>
<protein>
    <submittedName>
        <fullName evidence="1">(2Fe-2S) ferredoxin domain-containing protein</fullName>
    </submittedName>
</protein>
<accession>A0ABW9RTW8</accession>
<keyword evidence="2" id="KW-1185">Reference proteome</keyword>
<organism evidence="1 2">
    <name type="scientific">Fulvivirga kasyanovii</name>
    <dbReference type="NCBI Taxonomy" id="396812"/>
    <lineage>
        <taxon>Bacteria</taxon>
        <taxon>Pseudomonadati</taxon>
        <taxon>Bacteroidota</taxon>
        <taxon>Cytophagia</taxon>
        <taxon>Cytophagales</taxon>
        <taxon>Fulvivirgaceae</taxon>
        <taxon>Fulvivirga</taxon>
    </lineage>
</organism>
<reference evidence="1 2" key="1">
    <citation type="submission" date="2019-02" db="EMBL/GenBank/DDBJ databases">
        <authorList>
            <person name="Goldberg S.R."/>
            <person name="Haltli B.A."/>
            <person name="Correa H."/>
            <person name="Russell K.G."/>
        </authorList>
    </citation>
    <scope>NUCLEOTIDE SEQUENCE [LARGE SCALE GENOMIC DNA]</scope>
    <source>
        <strain evidence="1 2">JCM 16186</strain>
    </source>
</reference>
<evidence type="ECO:0000313" key="1">
    <source>
        <dbReference type="EMBL" id="MTI26495.1"/>
    </source>
</evidence>
<dbReference type="InterPro" id="IPR036249">
    <property type="entry name" value="Thioredoxin-like_sf"/>
</dbReference>
<dbReference type="Pfam" id="PF01257">
    <property type="entry name" value="2Fe-2S_thioredx"/>
    <property type="match status" value="1"/>
</dbReference>
<dbReference type="Proteomes" id="UP000798808">
    <property type="component" value="Unassembled WGS sequence"/>
</dbReference>
<name>A0ABW9RTW8_9BACT</name>
<dbReference type="RefSeq" id="WP_155173509.1">
    <property type="nucleotide sequence ID" value="NZ_BAAAFL010000012.1"/>
</dbReference>